<dbReference type="SUPFAM" id="SSF56281">
    <property type="entry name" value="Metallo-hydrolase/oxidoreductase"/>
    <property type="match status" value="1"/>
</dbReference>
<dbReference type="KEGG" id="ahb:bsdtb5_34730"/>
<evidence type="ECO:0000313" key="1">
    <source>
        <dbReference type="EMBL" id="BCN32178.1"/>
    </source>
</evidence>
<proteinExistence type="predicted"/>
<dbReference type="AlphaFoldDB" id="A0A7R7IDX6"/>
<dbReference type="Proteomes" id="UP000595897">
    <property type="component" value="Chromosome"/>
</dbReference>
<protein>
    <recommendedName>
        <fullName evidence="3">Metallo-beta-lactamase domain-containing protein</fullName>
    </recommendedName>
</protein>
<reference evidence="1 2" key="1">
    <citation type="submission" date="2020-11" db="EMBL/GenBank/DDBJ databases">
        <title>Draft genome sequencing of a Lachnospiraceae strain isolated from anoxic soil subjected to BSD treatment.</title>
        <authorList>
            <person name="Uek A."/>
            <person name="Tonouchi A."/>
        </authorList>
    </citation>
    <scope>NUCLEOTIDE SEQUENCE [LARGE SCALE GENOMIC DNA]</scope>
    <source>
        <strain evidence="1 2">TB5</strain>
    </source>
</reference>
<accession>A0A7R7IDX6</accession>
<organism evidence="1 2">
    <name type="scientific">Anaeromicropila herbilytica</name>
    <dbReference type="NCBI Taxonomy" id="2785025"/>
    <lineage>
        <taxon>Bacteria</taxon>
        <taxon>Bacillati</taxon>
        <taxon>Bacillota</taxon>
        <taxon>Clostridia</taxon>
        <taxon>Lachnospirales</taxon>
        <taxon>Lachnospiraceae</taxon>
        <taxon>Anaeromicropila</taxon>
    </lineage>
</organism>
<dbReference type="Gene3D" id="3.60.15.10">
    <property type="entry name" value="Ribonuclease Z/Hydroxyacylglutathione hydrolase-like"/>
    <property type="match status" value="1"/>
</dbReference>
<sequence>MDYVKIWCIAVGPGVMNFVEIYDKTTNQVKGLILIDCGGSQSIYEKVSSRLVDSILARNNNFINLVLISHTNAEYSNLLSELEVDMNGLIFGGSNDSYKQSSLKETIATLVDAEFLEKEKVFISDSSSYSRVVGSLDLSVFGIDTDVILRLLISDSEVGGKDASSIWQITVGSHYTLFTADASIQTIQKANGIIGENLTYFTGTSICDLMTIPHHGSYVIESKEKVTKLDPSLKVFGTYINARYGIANSALHRNWIYSSQYVQEAVLPNPVAMARHICYIHNKSNVYGKRQYTTGYLTNSSVIEGEDRSISYSLKMDGTSQNVPQYYKENDTTPQDDFTHLAANVREEEGVVYGPE</sequence>
<dbReference type="InterPro" id="IPR036866">
    <property type="entry name" value="RibonucZ/Hydroxyglut_hydro"/>
</dbReference>
<evidence type="ECO:0000313" key="2">
    <source>
        <dbReference type="Proteomes" id="UP000595897"/>
    </source>
</evidence>
<keyword evidence="2" id="KW-1185">Reference proteome</keyword>
<evidence type="ECO:0008006" key="3">
    <source>
        <dbReference type="Google" id="ProtNLM"/>
    </source>
</evidence>
<dbReference type="EMBL" id="AP024169">
    <property type="protein sequence ID" value="BCN32178.1"/>
    <property type="molecule type" value="Genomic_DNA"/>
</dbReference>
<name>A0A7R7IDX6_9FIRM</name>
<dbReference type="RefSeq" id="WP_271713245.1">
    <property type="nucleotide sequence ID" value="NZ_AP024169.1"/>
</dbReference>
<gene>
    <name evidence="1" type="ORF">bsdtb5_34730</name>
</gene>